<evidence type="ECO:0000256" key="1">
    <source>
        <dbReference type="SAM" id="MobiDB-lite"/>
    </source>
</evidence>
<name>A0A395M773_9HYPO</name>
<reference evidence="2 3" key="1">
    <citation type="journal article" date="2018" name="PLoS Pathog.">
        <title>Evolution of structural diversity of trichothecenes, a family of toxins produced by plant pathogenic and entomopathogenic fungi.</title>
        <authorList>
            <person name="Proctor R.H."/>
            <person name="McCormick S.P."/>
            <person name="Kim H.S."/>
            <person name="Cardoza R.E."/>
            <person name="Stanley A.M."/>
            <person name="Lindo L."/>
            <person name="Kelly A."/>
            <person name="Brown D.W."/>
            <person name="Lee T."/>
            <person name="Vaughan M.M."/>
            <person name="Alexander N.J."/>
            <person name="Busman M."/>
            <person name="Gutierrez S."/>
        </authorList>
    </citation>
    <scope>NUCLEOTIDE SEQUENCE [LARGE SCALE GENOMIC DNA]</scope>
    <source>
        <strain evidence="2 3">NRRL 13405</strain>
    </source>
</reference>
<dbReference type="Proteomes" id="UP000265631">
    <property type="component" value="Unassembled WGS sequence"/>
</dbReference>
<feature type="region of interest" description="Disordered" evidence="1">
    <location>
        <begin position="100"/>
        <end position="140"/>
    </location>
</feature>
<keyword evidence="3" id="KW-1185">Reference proteome</keyword>
<dbReference type="AlphaFoldDB" id="A0A395M773"/>
<gene>
    <name evidence="2" type="ORF">FIE12Z_12039</name>
</gene>
<proteinExistence type="predicted"/>
<dbReference type="EMBL" id="PXXK01000511">
    <property type="protein sequence ID" value="RFN43725.1"/>
    <property type="molecule type" value="Genomic_DNA"/>
</dbReference>
<accession>A0A395M773</accession>
<evidence type="ECO:0000313" key="3">
    <source>
        <dbReference type="Proteomes" id="UP000265631"/>
    </source>
</evidence>
<organism evidence="2 3">
    <name type="scientific">Fusarium flagelliforme</name>
    <dbReference type="NCBI Taxonomy" id="2675880"/>
    <lineage>
        <taxon>Eukaryota</taxon>
        <taxon>Fungi</taxon>
        <taxon>Dikarya</taxon>
        <taxon>Ascomycota</taxon>
        <taxon>Pezizomycotina</taxon>
        <taxon>Sordariomycetes</taxon>
        <taxon>Hypocreomycetidae</taxon>
        <taxon>Hypocreales</taxon>
        <taxon>Nectriaceae</taxon>
        <taxon>Fusarium</taxon>
        <taxon>Fusarium incarnatum-equiseti species complex</taxon>
    </lineage>
</organism>
<evidence type="ECO:0000313" key="2">
    <source>
        <dbReference type="EMBL" id="RFN43725.1"/>
    </source>
</evidence>
<comment type="caution">
    <text evidence="2">The sequence shown here is derived from an EMBL/GenBank/DDBJ whole genome shotgun (WGS) entry which is preliminary data.</text>
</comment>
<sequence length="140" mass="15233">MLRQLSTLPTRRYTGILGADVCDDLRTLIAGTGVEKTFGTERSSMLTCANPHLAKRSTLSSKCRGHYEARAMPQKKALFSIASLFRVVSNMSQDEYRPHIEGDALDDEAGASQDIVEVPDSQKPGQLMAAGKEGKEMSDA</sequence>
<protein>
    <submittedName>
        <fullName evidence="2">Uncharacterized protein</fullName>
    </submittedName>
</protein>